<dbReference type="InterPro" id="IPR045486">
    <property type="entry name" value="fvmX7"/>
</dbReference>
<organism evidence="3 4">
    <name type="scientific">Gemmata obscuriglobus</name>
    <dbReference type="NCBI Taxonomy" id="114"/>
    <lineage>
        <taxon>Bacteria</taxon>
        <taxon>Pseudomonadati</taxon>
        <taxon>Planctomycetota</taxon>
        <taxon>Planctomycetia</taxon>
        <taxon>Gemmatales</taxon>
        <taxon>Gemmataceae</taxon>
        <taxon>Gemmata</taxon>
    </lineage>
</organism>
<evidence type="ECO:0000313" key="4">
    <source>
        <dbReference type="Proteomes" id="UP000245802"/>
    </source>
</evidence>
<feature type="domain" description="FtsH ternary system" evidence="2">
    <location>
        <begin position="2"/>
        <end position="397"/>
    </location>
</feature>
<evidence type="ECO:0000256" key="1">
    <source>
        <dbReference type="SAM" id="MobiDB-lite"/>
    </source>
</evidence>
<dbReference type="EMBL" id="CP025958">
    <property type="protein sequence ID" value="AWM36933.1"/>
    <property type="molecule type" value="Genomic_DNA"/>
</dbReference>
<dbReference type="OrthoDB" id="243139at2"/>
<keyword evidence="4" id="KW-1185">Reference proteome</keyword>
<feature type="compositionally biased region" description="Basic and acidic residues" evidence="1">
    <location>
        <begin position="423"/>
        <end position="445"/>
    </location>
</feature>
<dbReference type="Pfam" id="PF20005">
    <property type="entry name" value="fvmX7"/>
    <property type="match status" value="1"/>
</dbReference>
<accession>A0A2Z3GT34</accession>
<dbReference type="KEGG" id="gog:C1280_07800"/>
<reference evidence="3 4" key="1">
    <citation type="submission" date="2018-01" db="EMBL/GenBank/DDBJ databases">
        <title>G. obscuriglobus.</title>
        <authorList>
            <person name="Franke J."/>
            <person name="Blomberg W."/>
            <person name="Selmecki A."/>
        </authorList>
    </citation>
    <scope>NUCLEOTIDE SEQUENCE [LARGE SCALE GENOMIC DNA]</scope>
    <source>
        <strain evidence="3 4">DSM 5831</strain>
    </source>
</reference>
<protein>
    <recommendedName>
        <fullName evidence="2">FtsH ternary system domain-containing protein</fullName>
    </recommendedName>
</protein>
<proteinExistence type="predicted"/>
<sequence>MILLFPDLDTVRLALTTGIVPAEVTLAPAAVSFDDQGKIYVEPTANLTRTVTKNLDRIGVKGSKRHASDDPQEVTCWPQLLPVTRDPIAPTISNQQPVLFELENAEDLPALVTEMLRLGNDRQGFRWFTTGETDGKRVLLRVIGPPYYTLLRALDRGRADGTKSVRAYLERAPRVWVEVGHTLPLAPQLRVADKQLVLIRAPREWVYLDEAPFQDVYDNLQFKLPAAPVGWSETKAPKKMQVPLRLAPGTASETAELWVLRENAIEQLDTLVRDSDDRLLQRLMFAVATDASGGRTVVLRVRPSKLTPPVLALDNALAFKPYWKLPNLFLPVGKRLHPTLRRDAVRKLLADDADQVVWLYPDEPGTDAPGSKGGFTPEFVPDAAFRSLEDWVDYVIEAEQKALSAWIEATRFDFDAFQCREIDRPKNKPDKGDKDPKEKDDDVKGSKAAAPAAKGPAKSKAAPGKPGATAEFLPPVEEVRKPNEWEVRAKELEQEFLALEGPLDAPERVGMWPELAAAYTGSGKHQMDAAICWLDALWDSDPLPPEWLGRWVRSEVPAAGATITAPEFDKLLNHTGSGLEDSRRVVAAFLWLAAQNPVPPWLMARLPALQNYLETNDGSLPVRAVWLAGFRLAQLAGADVLGLARVRDRLLKRLLEQGLQAERDLPYFLRVAGVKDSERMRVVRDKAMELHGTIRKWLDDSAAAQKNEHLKANHPLVDLLFAFAVGKLGEASQAKKLLEDARKVLEKPVPSSWQDLKLFEQVVSAVSSNFVYKAFKYRIEQVLAGKPPTGQLSAEIMQELEDLSSKARSGGTNNPFLRGEYVIGRLREQSRILSPQERLDPYSYWTKNQDPLKKELADLHTIKDPNKLADRIRKLYKEGVSGKTQKEVQFHVLHEGLPLASLHVNETFTVELLNLVPAALQGAGGANEAADLPKKQGELLERAMFHAGHFNRDDLVKKLVDDFTALVHAKPPEMKFKLINVVANECMRNLRRLGLSNEIDRFLTKLHSEILGGATPTELKKKYQAKPEMWAAVLQTQLNLAGGWLHFGRQDRANPILELAREELLGATAVSLQPKDYTELARAYVTALGQGPAEVAVVRMIELFKKMSPAKITNTWTTAQYYSRFHLNLVEDVIRSVVNDDAALGPSGRRWLDDDEYLVRRRIHADMKKNLEKNNL</sequence>
<evidence type="ECO:0000313" key="3">
    <source>
        <dbReference type="EMBL" id="AWM36933.1"/>
    </source>
</evidence>
<gene>
    <name evidence="3" type="ORF">C1280_07800</name>
</gene>
<dbReference type="RefSeq" id="WP_010040334.1">
    <property type="nucleotide sequence ID" value="NZ_CP025958.1"/>
</dbReference>
<dbReference type="AlphaFoldDB" id="A0A2Z3GT34"/>
<name>A0A2Z3GT34_9BACT</name>
<dbReference type="Proteomes" id="UP000245802">
    <property type="component" value="Chromosome"/>
</dbReference>
<feature type="compositionally biased region" description="Low complexity" evidence="1">
    <location>
        <begin position="446"/>
        <end position="468"/>
    </location>
</feature>
<evidence type="ECO:0000259" key="2">
    <source>
        <dbReference type="Pfam" id="PF20005"/>
    </source>
</evidence>
<feature type="region of interest" description="Disordered" evidence="1">
    <location>
        <begin position="423"/>
        <end position="475"/>
    </location>
</feature>